<dbReference type="AlphaFoldDB" id="A0A0B6ZPC1"/>
<proteinExistence type="predicted"/>
<feature type="compositionally biased region" description="Basic and acidic residues" evidence="1">
    <location>
        <begin position="468"/>
        <end position="540"/>
    </location>
</feature>
<feature type="compositionally biased region" description="Polar residues" evidence="1">
    <location>
        <begin position="66"/>
        <end position="82"/>
    </location>
</feature>
<feature type="compositionally biased region" description="Basic and acidic residues" evidence="1">
    <location>
        <begin position="568"/>
        <end position="602"/>
    </location>
</feature>
<sequence>ENKNYDSPDPTLSNGADQNSDSPNHTLSNEADKSYDSADAMSNEDVNTDVTSKEEKCHVLPKTVQIEKSNQGSNETSKSPIPQSVKEFPGHQSSENICNELNLGTSPKENMEHLDTNGEEPNCNVGDTVSNEKSLTASRKDRDGGRSFVSLDTDENSNHSLLEDTDVILVESDSILDKELFKNKDLQSKDEIQNNEEEKVSDDDDSASPTEGQKHPRFHIDEREKRERRQEEVNIRNEEVLVNLFRSESYSERTEEDLSQPIKRTKKKTTGKKVRKKGKKLKKGHSKKIQAEQTNEIVGGDQRFVQMRSDRLSLDSKEEGELDGEISIVDYSKSQEERISVDKCNKDENQEDDQREPGEIVEMKKKRKKKGKKIKKKKRRRHVATIEEGNQEGDDYQKFPVFLDGFFVQNAEGDGKFDHLEHMSRSFESYERRTPQGVKAHRRHRSSESEASVESFSQNVNRNGSLESRSEEFEHRRSRKYDEKEHEVRDRRHQEVQHEKEHHYNITKGREHIYDRDRSRNERERRDREKDNRGREREPDNEAMWVRDRRRVVIEDRRWRPTSSSLERMQRSVAAERVHRTRSQDHSTRHRSNSRERSPGRERSKHNRQNRSRERESNRTVRRSSRSRSQSSRHRNEKANSDKENREQNHRRHRRSHNIGNTRERDNSHRRIRRERRERERSNSTSSISTVSSDRVIRRRNNSRHIFISQISSDDDASSDVILVEPERIVIDLDAEDDLLTRTDTSNVALVVVESNSRPSELSKTSSSNIPIQVISDVPEAANNSKQSVKHRFETGPTRDKHAERVLSPKHAEVVHSPEHPSVLPDSDYDPAHPTEEAEELEIRFPAPSLTPAAVKVIPVPPDHPPPADPGKTSLHPEHSLVEASTAITQPGNSPIFDIPSPQLTYVLPFHKHLLPPPIPSQHLLPLQPFSETSSDDYEQAQRIPSRPFVSEPNNKTLPLNNIQHPVFTPAPRGLLPVPDTHSHFSLQNSRGSLPFGSPPHLSQPLTHREGIFLIPPQREDFSQPPPHREGIPQPPPHQDGLSQFPPHREDSSQPPLHREGLSLPPQRDSFSQSATQSGGFSQPGTHREEFSQPSTHREGFIQPAALREGFTQLPSQREGLSQHPSHRESFSQSPLLRESFSHPPL</sequence>
<feature type="compositionally biased region" description="Low complexity" evidence="1">
    <location>
        <begin position="683"/>
        <end position="694"/>
    </location>
</feature>
<feature type="region of interest" description="Disordered" evidence="1">
    <location>
        <begin position="250"/>
        <end position="295"/>
    </location>
</feature>
<feature type="compositionally biased region" description="Basic residues" evidence="1">
    <location>
        <begin position="364"/>
        <end position="383"/>
    </location>
</feature>
<feature type="region of interest" description="Disordered" evidence="1">
    <location>
        <begin position="336"/>
        <end position="393"/>
    </location>
</feature>
<feature type="region of interest" description="Disordered" evidence="1">
    <location>
        <begin position="971"/>
        <end position="1005"/>
    </location>
</feature>
<evidence type="ECO:0000313" key="2">
    <source>
        <dbReference type="EMBL" id="CEK69706.1"/>
    </source>
</evidence>
<feature type="compositionally biased region" description="Basic residues" evidence="1">
    <location>
        <begin position="620"/>
        <end position="636"/>
    </location>
</feature>
<feature type="region of interest" description="Disordered" evidence="1">
    <location>
        <begin position="426"/>
        <end position="540"/>
    </location>
</feature>
<feature type="non-terminal residue" evidence="2">
    <location>
        <position position="1"/>
    </location>
</feature>
<reference evidence="2" key="1">
    <citation type="submission" date="2014-12" db="EMBL/GenBank/DDBJ databases">
        <title>Insight into the proteome of Arion vulgaris.</title>
        <authorList>
            <person name="Aradska J."/>
            <person name="Bulat T."/>
            <person name="Smidak R."/>
            <person name="Sarate P."/>
            <person name="Gangsoo J."/>
            <person name="Sialana F."/>
            <person name="Bilban M."/>
            <person name="Lubec G."/>
        </authorList>
    </citation>
    <scope>NUCLEOTIDE SEQUENCE</scope>
    <source>
        <tissue evidence="2">Skin</tissue>
    </source>
</reference>
<dbReference type="EMBL" id="HACG01022841">
    <property type="protein sequence ID" value="CEK69706.1"/>
    <property type="molecule type" value="Transcribed_RNA"/>
</dbReference>
<gene>
    <name evidence="2" type="primary">ORF71278</name>
</gene>
<feature type="region of interest" description="Disordered" evidence="1">
    <location>
        <begin position="1"/>
        <end position="163"/>
    </location>
</feature>
<feature type="region of interest" description="Disordered" evidence="1">
    <location>
        <begin position="179"/>
        <end position="231"/>
    </location>
</feature>
<feature type="compositionally biased region" description="Polar residues" evidence="1">
    <location>
        <begin position="1069"/>
        <end position="1085"/>
    </location>
</feature>
<feature type="region of interest" description="Disordered" evidence="1">
    <location>
        <begin position="561"/>
        <end position="696"/>
    </location>
</feature>
<feature type="compositionally biased region" description="Basic and acidic residues" evidence="1">
    <location>
        <begin position="637"/>
        <end position="648"/>
    </location>
</feature>
<organism evidence="2">
    <name type="scientific">Arion vulgaris</name>
    <dbReference type="NCBI Taxonomy" id="1028688"/>
    <lineage>
        <taxon>Eukaryota</taxon>
        <taxon>Metazoa</taxon>
        <taxon>Spiralia</taxon>
        <taxon>Lophotrochozoa</taxon>
        <taxon>Mollusca</taxon>
        <taxon>Gastropoda</taxon>
        <taxon>Heterobranchia</taxon>
        <taxon>Euthyneura</taxon>
        <taxon>Panpulmonata</taxon>
        <taxon>Eupulmonata</taxon>
        <taxon>Stylommatophora</taxon>
        <taxon>Helicina</taxon>
        <taxon>Arionoidea</taxon>
        <taxon>Arionidae</taxon>
        <taxon>Arion</taxon>
    </lineage>
</organism>
<feature type="compositionally biased region" description="Basic and acidic residues" evidence="1">
    <location>
        <begin position="336"/>
        <end position="348"/>
    </location>
</feature>
<accession>A0A0B6ZPC1</accession>
<name>A0A0B6ZPC1_9EUPU</name>
<feature type="compositionally biased region" description="Basic and acidic residues" evidence="1">
    <location>
        <begin position="1086"/>
        <end position="1100"/>
    </location>
</feature>
<feature type="compositionally biased region" description="Polar residues" evidence="1">
    <location>
        <begin position="125"/>
        <end position="137"/>
    </location>
</feature>
<feature type="compositionally biased region" description="Basic and acidic residues" evidence="1">
    <location>
        <begin position="662"/>
        <end position="682"/>
    </location>
</feature>
<feature type="compositionally biased region" description="Basic and acidic residues" evidence="1">
    <location>
        <begin position="212"/>
        <end position="231"/>
    </location>
</feature>
<feature type="compositionally biased region" description="Polar residues" evidence="1">
    <location>
        <begin position="91"/>
        <end position="108"/>
    </location>
</feature>
<feature type="region of interest" description="Disordered" evidence="1">
    <location>
        <begin position="1017"/>
        <end position="1146"/>
    </location>
</feature>
<feature type="compositionally biased region" description="Polar residues" evidence="1">
    <location>
        <begin position="1113"/>
        <end position="1124"/>
    </location>
</feature>
<evidence type="ECO:0000256" key="1">
    <source>
        <dbReference type="SAM" id="MobiDB-lite"/>
    </source>
</evidence>
<feature type="compositionally biased region" description="Basic and acidic residues" evidence="1">
    <location>
        <begin position="1047"/>
        <end position="1061"/>
    </location>
</feature>
<feature type="non-terminal residue" evidence="2">
    <location>
        <position position="1146"/>
    </location>
</feature>
<feature type="compositionally biased region" description="Basic residues" evidence="1">
    <location>
        <begin position="263"/>
        <end position="288"/>
    </location>
</feature>
<feature type="compositionally biased region" description="Basic and acidic residues" evidence="1">
    <location>
        <begin position="1018"/>
        <end position="1031"/>
    </location>
</feature>
<protein>
    <submittedName>
        <fullName evidence="2">Uncharacterized protein</fullName>
    </submittedName>
</protein>
<feature type="compositionally biased region" description="Polar residues" evidence="1">
    <location>
        <begin position="10"/>
        <end position="29"/>
    </location>
</feature>
<feature type="compositionally biased region" description="Basic and acidic residues" evidence="1">
    <location>
        <begin position="179"/>
        <end position="198"/>
    </location>
</feature>